<dbReference type="Proteomes" id="UP001279734">
    <property type="component" value="Unassembled WGS sequence"/>
</dbReference>
<keyword evidence="3" id="KW-1185">Reference proteome</keyword>
<comment type="caution">
    <text evidence="2">The sequence shown here is derived from an EMBL/GenBank/DDBJ whole genome shotgun (WGS) entry which is preliminary data.</text>
</comment>
<protein>
    <submittedName>
        <fullName evidence="2">Uncharacterized protein</fullName>
    </submittedName>
</protein>
<dbReference type="AlphaFoldDB" id="A0AAD3S8T3"/>
<evidence type="ECO:0000256" key="1">
    <source>
        <dbReference type="SAM" id="SignalP"/>
    </source>
</evidence>
<evidence type="ECO:0000313" key="3">
    <source>
        <dbReference type="Proteomes" id="UP001279734"/>
    </source>
</evidence>
<gene>
    <name evidence="2" type="ORF">Nepgr_008022</name>
</gene>
<keyword evidence="1" id="KW-0732">Signal</keyword>
<feature type="signal peptide" evidence="1">
    <location>
        <begin position="1"/>
        <end position="24"/>
    </location>
</feature>
<dbReference type="EMBL" id="BSYO01000006">
    <property type="protein sequence ID" value="GMH06182.1"/>
    <property type="molecule type" value="Genomic_DNA"/>
</dbReference>
<organism evidence="2 3">
    <name type="scientific">Nepenthes gracilis</name>
    <name type="common">Slender pitcher plant</name>
    <dbReference type="NCBI Taxonomy" id="150966"/>
    <lineage>
        <taxon>Eukaryota</taxon>
        <taxon>Viridiplantae</taxon>
        <taxon>Streptophyta</taxon>
        <taxon>Embryophyta</taxon>
        <taxon>Tracheophyta</taxon>
        <taxon>Spermatophyta</taxon>
        <taxon>Magnoliopsida</taxon>
        <taxon>eudicotyledons</taxon>
        <taxon>Gunneridae</taxon>
        <taxon>Pentapetalae</taxon>
        <taxon>Caryophyllales</taxon>
        <taxon>Nepenthaceae</taxon>
        <taxon>Nepenthes</taxon>
    </lineage>
</organism>
<name>A0AAD3S8T3_NEPGR</name>
<feature type="chain" id="PRO_5042184784" evidence="1">
    <location>
        <begin position="25"/>
        <end position="102"/>
    </location>
</feature>
<reference evidence="2" key="1">
    <citation type="submission" date="2023-05" db="EMBL/GenBank/DDBJ databases">
        <title>Nepenthes gracilis genome sequencing.</title>
        <authorList>
            <person name="Fukushima K."/>
        </authorList>
    </citation>
    <scope>NUCLEOTIDE SEQUENCE</scope>
    <source>
        <strain evidence="2">SING2019-196</strain>
    </source>
</reference>
<sequence>MAGFGLSLWSGLLSLYWTSPRGLAVVGLSDGGLRDCGTVMTVVPEGFKSPRLGAAFTFSLYYESDGHEVRNVGSDLSNLSFSPRINLGVYDLSNLFLIDPFG</sequence>
<proteinExistence type="predicted"/>
<evidence type="ECO:0000313" key="2">
    <source>
        <dbReference type="EMBL" id="GMH06182.1"/>
    </source>
</evidence>
<accession>A0AAD3S8T3</accession>